<reference evidence="3" key="1">
    <citation type="submission" date="2018-02" db="EMBL/GenBank/DDBJ databases">
        <authorList>
            <person name="Cohen D.B."/>
            <person name="Kent A.D."/>
        </authorList>
    </citation>
    <scope>NUCLEOTIDE SEQUENCE</scope>
</reference>
<feature type="chain" id="PRO_5014640801" description="Neprosin PEP catalytic domain-containing protein" evidence="1">
    <location>
        <begin position="28"/>
        <end position="278"/>
    </location>
</feature>
<evidence type="ECO:0000259" key="2">
    <source>
        <dbReference type="PROSITE" id="PS52045"/>
    </source>
</evidence>
<dbReference type="InterPro" id="IPR053168">
    <property type="entry name" value="Glutamic_endopeptidase"/>
</dbReference>
<dbReference type="Gene3D" id="3.90.1320.10">
    <property type="entry name" value="Outer-capsid protein sigma 3, large lobe"/>
    <property type="match status" value="1"/>
</dbReference>
<dbReference type="InterPro" id="IPR004314">
    <property type="entry name" value="Neprosin"/>
</dbReference>
<dbReference type="PROSITE" id="PS52045">
    <property type="entry name" value="NEPROSIN_PEP_CD"/>
    <property type="match status" value="1"/>
</dbReference>
<gene>
    <name evidence="3" type="ORF">FSB_LOCUS31644</name>
</gene>
<dbReference type="PANTHER" id="PTHR31589:SF111">
    <property type="entry name" value="NEPROSIN DOMAIN-CONTAINING PROTEIN"/>
    <property type="match status" value="1"/>
</dbReference>
<dbReference type="AlphaFoldDB" id="A0A2N9GVN3"/>
<feature type="domain" description="Neprosin PEP catalytic" evidence="2">
    <location>
        <begin position="71"/>
        <end position="278"/>
    </location>
</feature>
<dbReference type="PANTHER" id="PTHR31589">
    <property type="entry name" value="PROTEIN, PUTATIVE (DUF239)-RELATED-RELATED"/>
    <property type="match status" value="1"/>
</dbReference>
<accession>A0A2N9GVN3</accession>
<proteinExistence type="predicted"/>
<feature type="signal peptide" evidence="1">
    <location>
        <begin position="1"/>
        <end position="27"/>
    </location>
</feature>
<evidence type="ECO:0000256" key="1">
    <source>
        <dbReference type="SAM" id="SignalP"/>
    </source>
</evidence>
<keyword evidence="1" id="KW-0732">Signal</keyword>
<protein>
    <recommendedName>
        <fullName evidence="2">Neprosin PEP catalytic domain-containing protein</fullName>
    </recommendedName>
</protein>
<sequence length="278" mass="31269">MGKIIIMLSLSMALLVFISEVDVKVEAIKTLSEVDRKLKLLNKPAVKSIKSEDGDIIDCVDIYKQPAFDHPKLRNHKIQAAYLITTEGNYIGARGNINLWNPEVEYSDEYTTGQIWLTSGLVDNFESIEAGWMVNPMFFGTTNVRLFVRWTDPSTGNWWLQYADEVIGYWPAEILSYLKEKASIVAWGGEVYREHVWPDKPHTATAMGSGQFPSSGLFGNACYIASIRIVDDSIQVKYPDPVSYIVDEPNCYNALIDQDDPENPFFYFGGPGLCANCP</sequence>
<dbReference type="EMBL" id="OIVN01002447">
    <property type="protein sequence ID" value="SPD03762.1"/>
    <property type="molecule type" value="Genomic_DNA"/>
</dbReference>
<evidence type="ECO:0000313" key="3">
    <source>
        <dbReference type="EMBL" id="SPD03762.1"/>
    </source>
</evidence>
<dbReference type="Pfam" id="PF14365">
    <property type="entry name" value="Neprosin_AP"/>
    <property type="match status" value="1"/>
</dbReference>
<dbReference type="Pfam" id="PF03080">
    <property type="entry name" value="Neprosin"/>
    <property type="match status" value="1"/>
</dbReference>
<dbReference type="InterPro" id="IPR025521">
    <property type="entry name" value="Neprosin_propep"/>
</dbReference>
<name>A0A2N9GVN3_FAGSY</name>
<organism evidence="3">
    <name type="scientific">Fagus sylvatica</name>
    <name type="common">Beechnut</name>
    <dbReference type="NCBI Taxonomy" id="28930"/>
    <lineage>
        <taxon>Eukaryota</taxon>
        <taxon>Viridiplantae</taxon>
        <taxon>Streptophyta</taxon>
        <taxon>Embryophyta</taxon>
        <taxon>Tracheophyta</taxon>
        <taxon>Spermatophyta</taxon>
        <taxon>Magnoliopsida</taxon>
        <taxon>eudicotyledons</taxon>
        <taxon>Gunneridae</taxon>
        <taxon>Pentapetalae</taxon>
        <taxon>rosids</taxon>
        <taxon>fabids</taxon>
        <taxon>Fagales</taxon>
        <taxon>Fagaceae</taxon>
        <taxon>Fagus</taxon>
    </lineage>
</organism>